<sequence>MSARFVVNCLILVIVLSVLISFYWRINVKQTGPLVWDEGTRCFFQNFPKNTSGDDSNLNSTWYALLTNVNKCFDKYYKHLDIMRVTSTDDVKFFLKPAQSPYPCNIVTLGVGHDITSEKILQKIYPKCTFLGADPSEPTNREMYEKDLGGQFIHTAVGAYSSEAAAKVVEQGDKGWAYNDQMVRYRGIVDFLNEYRPGEMIDLLLIDTEGGEYDILKVFAESSPALPIVCQMSLEFHFDPAHRRPGVRVDHFFDTIRRLILSKRFALMHIEESAQVPNMGLFKAFILNIKDQKCIEKYFGAHCKAHYSFRNGRCESLKASLNSKRHRSAKEPPNSPHLRKFPIQKETVKEPPAFGKFITTVENCEGFGNQLWRVASLYAIGKKLNRSMYFEQNELCMTIFEQEFALVFPTIYRNLHFFTPRNQEQVDFASDCCTYDDVSKLNNSTAHAIQLRGNYLQSYKFFDWMRMEILEFFQFSESLRKNVDHFKKMLFDKDLDSHKLCVHTRQGDFVALGYQSKLNFTEYAINKAFDTLKEKFEDISVILLGEDKRFLRKISYDKEKIKHVYMPEPLSRGEDLYFAVSTCNSLIITAKLSTYAWWIAYLAEELDGSVFYEPPSKNGIRFSTYETENFLPEWVPMPFPEETQ</sequence>
<evidence type="ECO:0000313" key="6">
    <source>
        <dbReference type="Proteomes" id="UP001201812"/>
    </source>
</evidence>
<evidence type="ECO:0000313" key="5">
    <source>
        <dbReference type="EMBL" id="KAI1699891.1"/>
    </source>
</evidence>
<dbReference type="GO" id="GO:0008107">
    <property type="term" value="F:galactoside 2-alpha-L-fucosyltransferase activity"/>
    <property type="evidence" value="ECO:0007669"/>
    <property type="project" value="InterPro"/>
</dbReference>
<feature type="transmembrane region" description="Helical" evidence="3">
    <location>
        <begin position="5"/>
        <end position="24"/>
    </location>
</feature>
<evidence type="ECO:0000256" key="1">
    <source>
        <dbReference type="ARBA" id="ARBA00022676"/>
    </source>
</evidence>
<feature type="domain" description="Methyltransferase FkbM" evidence="4">
    <location>
        <begin position="100"/>
        <end position="263"/>
    </location>
</feature>
<proteinExistence type="predicted"/>
<keyword evidence="6" id="KW-1185">Reference proteome</keyword>
<dbReference type="PANTHER" id="PTHR22989:SF20">
    <property type="entry name" value="USP DOMAIN-CONTAINING PROTEIN"/>
    <property type="match status" value="1"/>
</dbReference>
<accession>A0AAD4QZC2</accession>
<comment type="caution">
    <text evidence="5">The sequence shown here is derived from an EMBL/GenBank/DDBJ whole genome shotgun (WGS) entry which is preliminary data.</text>
</comment>
<organism evidence="5 6">
    <name type="scientific">Ditylenchus destructor</name>
    <dbReference type="NCBI Taxonomy" id="166010"/>
    <lineage>
        <taxon>Eukaryota</taxon>
        <taxon>Metazoa</taxon>
        <taxon>Ecdysozoa</taxon>
        <taxon>Nematoda</taxon>
        <taxon>Chromadorea</taxon>
        <taxon>Rhabditida</taxon>
        <taxon>Tylenchina</taxon>
        <taxon>Tylenchomorpha</taxon>
        <taxon>Sphaerularioidea</taxon>
        <taxon>Anguinidae</taxon>
        <taxon>Anguininae</taxon>
        <taxon>Ditylenchus</taxon>
    </lineage>
</organism>
<dbReference type="Proteomes" id="UP001201812">
    <property type="component" value="Unassembled WGS sequence"/>
</dbReference>
<dbReference type="InterPro" id="IPR002516">
    <property type="entry name" value="Glyco_trans_11"/>
</dbReference>
<keyword evidence="3" id="KW-0812">Transmembrane</keyword>
<dbReference type="GO" id="GO:0005975">
    <property type="term" value="P:carbohydrate metabolic process"/>
    <property type="evidence" value="ECO:0007669"/>
    <property type="project" value="InterPro"/>
</dbReference>
<reference evidence="5" key="1">
    <citation type="submission" date="2022-01" db="EMBL/GenBank/DDBJ databases">
        <title>Genome Sequence Resource for Two Populations of Ditylenchus destructor, the Migratory Endoparasitic Phytonematode.</title>
        <authorList>
            <person name="Zhang H."/>
            <person name="Lin R."/>
            <person name="Xie B."/>
        </authorList>
    </citation>
    <scope>NUCLEOTIDE SEQUENCE</scope>
    <source>
        <strain evidence="5">BazhouSP</strain>
    </source>
</reference>
<dbReference type="GO" id="GO:0016020">
    <property type="term" value="C:membrane"/>
    <property type="evidence" value="ECO:0007669"/>
    <property type="project" value="InterPro"/>
</dbReference>
<name>A0AAD4QZC2_9BILA</name>
<keyword evidence="3" id="KW-1133">Transmembrane helix</keyword>
<dbReference type="PANTHER" id="PTHR22989">
    <property type="entry name" value="UNCHARACTERIZED DUF13 C.ELEGANS"/>
    <property type="match status" value="1"/>
</dbReference>
<dbReference type="Pfam" id="PF01531">
    <property type="entry name" value="Glyco_transf_11"/>
    <property type="match status" value="1"/>
</dbReference>
<dbReference type="AlphaFoldDB" id="A0AAD4QZC2"/>
<keyword evidence="2 5" id="KW-0808">Transferase</keyword>
<keyword evidence="1" id="KW-0328">Glycosyltransferase</keyword>
<evidence type="ECO:0000259" key="4">
    <source>
        <dbReference type="Pfam" id="PF05050"/>
    </source>
</evidence>
<dbReference type="EMBL" id="JAKKPZ010000163">
    <property type="protein sequence ID" value="KAI1699891.1"/>
    <property type="molecule type" value="Genomic_DNA"/>
</dbReference>
<protein>
    <submittedName>
        <fullName evidence="5">Glycosyl transferase family 11 domain-containing protein</fullName>
    </submittedName>
</protein>
<evidence type="ECO:0000256" key="3">
    <source>
        <dbReference type="SAM" id="Phobius"/>
    </source>
</evidence>
<gene>
    <name evidence="5" type="ORF">DdX_17042</name>
</gene>
<evidence type="ECO:0000256" key="2">
    <source>
        <dbReference type="ARBA" id="ARBA00022679"/>
    </source>
</evidence>
<keyword evidence="3" id="KW-0472">Membrane</keyword>
<dbReference type="Pfam" id="PF05050">
    <property type="entry name" value="Methyltransf_21"/>
    <property type="match status" value="1"/>
</dbReference>
<dbReference type="InterPro" id="IPR006342">
    <property type="entry name" value="FkbM_mtfrase"/>
</dbReference>